<name>A0A2V0QB56_PSESF</name>
<dbReference type="AlphaFoldDB" id="A0A2V0QB56"/>
<gene>
    <name evidence="1" type="ORF">KPSA1_03494</name>
</gene>
<proteinExistence type="predicted"/>
<organism evidence="1 2">
    <name type="scientific">Pseudomonas syringae pv. actinidiae</name>
    <dbReference type="NCBI Taxonomy" id="103796"/>
    <lineage>
        <taxon>Bacteria</taxon>
        <taxon>Pseudomonadati</taxon>
        <taxon>Pseudomonadota</taxon>
        <taxon>Gammaproteobacteria</taxon>
        <taxon>Pseudomonadales</taxon>
        <taxon>Pseudomonadaceae</taxon>
        <taxon>Pseudomonas</taxon>
        <taxon>Pseudomonas syringae</taxon>
    </lineage>
</organism>
<evidence type="ECO:0000313" key="2">
    <source>
        <dbReference type="Proteomes" id="UP000247480"/>
    </source>
</evidence>
<comment type="caution">
    <text evidence="1">The sequence shown here is derived from an EMBL/GenBank/DDBJ whole genome shotgun (WGS) entry which is preliminary data.</text>
</comment>
<keyword evidence="1" id="KW-0378">Hydrolase</keyword>
<reference evidence="1 2" key="1">
    <citation type="submission" date="2018-04" db="EMBL/GenBank/DDBJ databases">
        <title>Draft genome sequence of Pseudomonas syringae pv. actinidiae biovar 1 strains isolated from kiwifruit in Kagawa prefecture.</title>
        <authorList>
            <person name="Tabuchi M."/>
            <person name="Saito M."/>
            <person name="Fujiwara S."/>
            <person name="Sasa N."/>
            <person name="Akimitsu K."/>
            <person name="Gomi K."/>
            <person name="Konishi-Sugita S."/>
            <person name="Hamano K."/>
            <person name="Kataoka I."/>
        </authorList>
    </citation>
    <scope>NUCLEOTIDE SEQUENCE [LARGE SCALE GENOMIC DNA]</scope>
    <source>
        <strain evidence="1 2">MAFF212206</strain>
    </source>
</reference>
<protein>
    <submittedName>
        <fullName evidence="1">Dihydroorotase or related cyclic amidohydrolase</fullName>
    </submittedName>
</protein>
<dbReference type="Proteomes" id="UP000247480">
    <property type="component" value="Unassembled WGS sequence"/>
</dbReference>
<sequence length="171" mass="17835">MGGRQHTGRTTVIDLPTALNQADLAATASTSISAPGNGNATTCSAVRAGFRGCSVVPKKLRITGLQPGKIQFAAGLFGPDQKHPKLHDIAQVEVLLLQNPAQLVEHRNSLQLSISVGGRRTRRGVWVSEVRQGAADEYQAGRGRDGHGHGLGDRKIADAGALNAVAHGVSP</sequence>
<dbReference type="GO" id="GO:0016787">
    <property type="term" value="F:hydrolase activity"/>
    <property type="evidence" value="ECO:0007669"/>
    <property type="project" value="UniProtKB-KW"/>
</dbReference>
<evidence type="ECO:0000313" key="1">
    <source>
        <dbReference type="EMBL" id="GBH10084.1"/>
    </source>
</evidence>
<dbReference type="EMBL" id="BGJZ01000152">
    <property type="protein sequence ID" value="GBH10084.1"/>
    <property type="molecule type" value="Genomic_DNA"/>
</dbReference>
<accession>A0A2V0QB56</accession>